<evidence type="ECO:0000256" key="6">
    <source>
        <dbReference type="ARBA" id="ARBA00023012"/>
    </source>
</evidence>
<keyword evidence="3" id="KW-0597">Phosphoprotein</keyword>
<dbReference type="Gene3D" id="3.30.565.10">
    <property type="entry name" value="Histidine kinase-like ATPase, C-terminal domain"/>
    <property type="match status" value="1"/>
</dbReference>
<dbReference type="Gene3D" id="1.10.287.130">
    <property type="match status" value="1"/>
</dbReference>
<gene>
    <name evidence="8" type="primary">rcsC_36</name>
    <name evidence="8" type="ORF">SIID45300_01320</name>
</gene>
<keyword evidence="5 8" id="KW-0418">Kinase</keyword>
<proteinExistence type="predicted"/>
<dbReference type="SUPFAM" id="SSF55874">
    <property type="entry name" value="ATPase domain of HSP90 chaperone/DNA topoisomerase II/histidine kinase"/>
    <property type="match status" value="1"/>
</dbReference>
<dbReference type="Pfam" id="PF02518">
    <property type="entry name" value="HATPase_c"/>
    <property type="match status" value="1"/>
</dbReference>
<dbReference type="CDD" id="cd00082">
    <property type="entry name" value="HisKA"/>
    <property type="match status" value="1"/>
</dbReference>
<dbReference type="InterPro" id="IPR036890">
    <property type="entry name" value="HATPase_C_sf"/>
</dbReference>
<dbReference type="RefSeq" id="WP_420904712.1">
    <property type="nucleotide sequence ID" value="NZ_BAAFGK010000004.1"/>
</dbReference>
<dbReference type="PANTHER" id="PTHR43711">
    <property type="entry name" value="TWO-COMPONENT HISTIDINE KINASE"/>
    <property type="match status" value="1"/>
</dbReference>
<evidence type="ECO:0000256" key="2">
    <source>
        <dbReference type="ARBA" id="ARBA00012438"/>
    </source>
</evidence>
<comment type="caution">
    <text evidence="8">The sequence shown here is derived from an EMBL/GenBank/DDBJ whole genome shotgun (WGS) entry which is preliminary data.</text>
</comment>
<dbReference type="EC" id="2.7.13.3" evidence="2"/>
<evidence type="ECO:0000313" key="9">
    <source>
        <dbReference type="Proteomes" id="UP001628193"/>
    </source>
</evidence>
<evidence type="ECO:0000256" key="4">
    <source>
        <dbReference type="ARBA" id="ARBA00022679"/>
    </source>
</evidence>
<evidence type="ECO:0000256" key="5">
    <source>
        <dbReference type="ARBA" id="ARBA00022777"/>
    </source>
</evidence>
<dbReference type="Proteomes" id="UP001628193">
    <property type="component" value="Unassembled WGS sequence"/>
</dbReference>
<keyword evidence="9" id="KW-1185">Reference proteome</keyword>
<dbReference type="EMBL" id="BAAFGK010000004">
    <property type="protein sequence ID" value="GAB0057000.1"/>
    <property type="molecule type" value="Genomic_DNA"/>
</dbReference>
<dbReference type="CDD" id="cd00075">
    <property type="entry name" value="HATPase"/>
    <property type="match status" value="1"/>
</dbReference>
<keyword evidence="4 8" id="KW-0808">Transferase</keyword>
<dbReference type="InterPro" id="IPR050736">
    <property type="entry name" value="Sensor_HK_Regulatory"/>
</dbReference>
<dbReference type="PANTHER" id="PTHR43711:SF26">
    <property type="entry name" value="SENSOR HISTIDINE KINASE RCSC"/>
    <property type="match status" value="1"/>
</dbReference>
<dbReference type="InterPro" id="IPR003594">
    <property type="entry name" value="HATPase_dom"/>
</dbReference>
<name>A0ABQ0C7X9_9PROT</name>
<dbReference type="PRINTS" id="PR00344">
    <property type="entry name" value="BCTRLSENSOR"/>
</dbReference>
<dbReference type="InterPro" id="IPR036097">
    <property type="entry name" value="HisK_dim/P_sf"/>
</dbReference>
<dbReference type="SMART" id="SM00387">
    <property type="entry name" value="HATPase_c"/>
    <property type="match status" value="1"/>
</dbReference>
<dbReference type="SUPFAM" id="SSF47384">
    <property type="entry name" value="Homodimeric domain of signal transducing histidine kinase"/>
    <property type="match status" value="1"/>
</dbReference>
<protein>
    <recommendedName>
        <fullName evidence="2">histidine kinase</fullName>
        <ecNumber evidence="2">2.7.13.3</ecNumber>
    </recommendedName>
</protein>
<evidence type="ECO:0000313" key="8">
    <source>
        <dbReference type="EMBL" id="GAB0057000.1"/>
    </source>
</evidence>
<dbReference type="PROSITE" id="PS50109">
    <property type="entry name" value="HIS_KIN"/>
    <property type="match status" value="1"/>
</dbReference>
<feature type="domain" description="Histidine kinase" evidence="7">
    <location>
        <begin position="54"/>
        <end position="271"/>
    </location>
</feature>
<keyword evidence="6" id="KW-0902">Two-component regulatory system</keyword>
<reference evidence="8 9" key="1">
    <citation type="submission" date="2024-09" db="EMBL/GenBank/DDBJ databases">
        <title>Draft genome sequence of Candidatus Magnetaquicoccaceae bacterium FCR-1.</title>
        <authorList>
            <person name="Shimoshige H."/>
            <person name="Shimamura S."/>
            <person name="Taoka A."/>
            <person name="Kobayashi H."/>
            <person name="Maekawa T."/>
        </authorList>
    </citation>
    <scope>NUCLEOTIDE SEQUENCE [LARGE SCALE GENOMIC DNA]</scope>
    <source>
        <strain evidence="8 9">FCR-1</strain>
    </source>
</reference>
<organism evidence="8 9">
    <name type="scientific">Candidatus Magnetaquiglobus chichijimensis</name>
    <dbReference type="NCBI Taxonomy" id="3141448"/>
    <lineage>
        <taxon>Bacteria</taxon>
        <taxon>Pseudomonadati</taxon>
        <taxon>Pseudomonadota</taxon>
        <taxon>Magnetococcia</taxon>
        <taxon>Magnetococcales</taxon>
        <taxon>Candidatus Magnetaquicoccaceae</taxon>
        <taxon>Candidatus Magnetaquiglobus</taxon>
    </lineage>
</organism>
<dbReference type="GO" id="GO:0004673">
    <property type="term" value="F:protein histidine kinase activity"/>
    <property type="evidence" value="ECO:0007669"/>
    <property type="project" value="UniProtKB-EC"/>
</dbReference>
<dbReference type="InterPro" id="IPR004358">
    <property type="entry name" value="Sig_transdc_His_kin-like_C"/>
</dbReference>
<accession>A0ABQ0C7X9</accession>
<evidence type="ECO:0000256" key="3">
    <source>
        <dbReference type="ARBA" id="ARBA00022553"/>
    </source>
</evidence>
<evidence type="ECO:0000256" key="1">
    <source>
        <dbReference type="ARBA" id="ARBA00000085"/>
    </source>
</evidence>
<dbReference type="InterPro" id="IPR005467">
    <property type="entry name" value="His_kinase_dom"/>
</dbReference>
<comment type="catalytic activity">
    <reaction evidence="1">
        <text>ATP + protein L-histidine = ADP + protein N-phospho-L-histidine.</text>
        <dbReference type="EC" id="2.7.13.3"/>
    </reaction>
</comment>
<dbReference type="SMART" id="SM00388">
    <property type="entry name" value="HisKA"/>
    <property type="match status" value="1"/>
</dbReference>
<evidence type="ECO:0000259" key="7">
    <source>
        <dbReference type="PROSITE" id="PS50109"/>
    </source>
</evidence>
<dbReference type="InterPro" id="IPR003661">
    <property type="entry name" value="HisK_dim/P_dom"/>
</dbReference>
<sequence>MDILSDDELIAELKKRFDQTKQALYDVKMISKKLEDVNHKLQLSEQVKSNFVSHMKNEINNPLSCILGLSQQLVSSAGDPETVSSAAALIYNEAFSLDFQLRNIFAAAELEAGDTTLQPSILDVNALVTSALASFRHLIDSKRLTVDFASQPEKLLFKTDADRLGLVFANLLSNAIEFNEEDGWVTIQAEVIDDHLTLRVSDTGHGIDMSQLHRLFDRFVQGESGLRKSHKGHGLGLSITQAIIELMGGTVSVNSTDNKGATFTISIPELPGDADADTFSVDGNDFLFGDDDGIEAF</sequence>